<dbReference type="SMART" id="SM00026">
    <property type="entry name" value="EPEND"/>
    <property type="match status" value="1"/>
</dbReference>
<dbReference type="Proteomes" id="UP001164746">
    <property type="component" value="Chromosome 11"/>
</dbReference>
<evidence type="ECO:0000256" key="1">
    <source>
        <dbReference type="SAM" id="SignalP"/>
    </source>
</evidence>
<keyword evidence="1" id="KW-0732">Signal</keyword>
<evidence type="ECO:0000313" key="3">
    <source>
        <dbReference type="Proteomes" id="UP001164746"/>
    </source>
</evidence>
<keyword evidence="3" id="KW-1185">Reference proteome</keyword>
<proteinExistence type="predicted"/>
<gene>
    <name evidence="2" type="ORF">MAR_000607</name>
</gene>
<feature type="chain" id="PRO_5047430441" evidence="1">
    <location>
        <begin position="17"/>
        <end position="194"/>
    </location>
</feature>
<accession>A0ABY7FD74</accession>
<dbReference type="PRINTS" id="PR00317">
    <property type="entry name" value="EPENDYMIN"/>
</dbReference>
<name>A0ABY7FD74_MYAAR</name>
<organism evidence="2 3">
    <name type="scientific">Mya arenaria</name>
    <name type="common">Soft-shell clam</name>
    <dbReference type="NCBI Taxonomy" id="6604"/>
    <lineage>
        <taxon>Eukaryota</taxon>
        <taxon>Metazoa</taxon>
        <taxon>Spiralia</taxon>
        <taxon>Lophotrochozoa</taxon>
        <taxon>Mollusca</taxon>
        <taxon>Bivalvia</taxon>
        <taxon>Autobranchia</taxon>
        <taxon>Heteroconchia</taxon>
        <taxon>Euheterodonta</taxon>
        <taxon>Imparidentia</taxon>
        <taxon>Neoheterodontei</taxon>
        <taxon>Myida</taxon>
        <taxon>Myoidea</taxon>
        <taxon>Myidae</taxon>
        <taxon>Mya</taxon>
    </lineage>
</organism>
<reference evidence="2" key="1">
    <citation type="submission" date="2022-11" db="EMBL/GenBank/DDBJ databases">
        <title>Centuries of genome instability and evolution in soft-shell clam transmissible cancer (bioRxiv).</title>
        <authorList>
            <person name="Hart S.F.M."/>
            <person name="Yonemitsu M.A."/>
            <person name="Giersch R.M."/>
            <person name="Beal B.F."/>
            <person name="Arriagada G."/>
            <person name="Davis B.W."/>
            <person name="Ostrander E.A."/>
            <person name="Goff S.P."/>
            <person name="Metzger M.J."/>
        </authorList>
    </citation>
    <scope>NUCLEOTIDE SEQUENCE</scope>
    <source>
        <strain evidence="2">MELC-2E11</strain>
        <tissue evidence="2">Siphon/mantle</tissue>
    </source>
</reference>
<sequence>MRVVFALACLAVACFAQTPTPCTSPPQWEGRIFRYDRSKEFMEFGRVSYDEANMRVRIIEEREVGSDKEYYDTLYLHNIRREYKLNLKTRQCNVTDLMRPFRPFGVPPFAKFVFEAEIGAAGIPGESLIAQTWDGEFEDKSRFVVTTTYPDCVPLNSGFYSNETGFVQSDFYDISVGISDPMVFIPPTECNKFQ</sequence>
<dbReference type="PANTHER" id="PTHR10697">
    <property type="entry name" value="MAMMALIAN EPENDYMIN-RELATED PROTEIN 1"/>
    <property type="match status" value="1"/>
</dbReference>
<dbReference type="PANTHER" id="PTHR10697:SF1">
    <property type="entry name" value="MAMMALIAN EPENDYMIN-RELATED PROTEIN 1"/>
    <property type="match status" value="1"/>
</dbReference>
<dbReference type="Pfam" id="PF00811">
    <property type="entry name" value="Ependymin"/>
    <property type="match status" value="1"/>
</dbReference>
<dbReference type="EMBL" id="CP111022">
    <property type="protein sequence ID" value="WAR18769.1"/>
    <property type="molecule type" value="Genomic_DNA"/>
</dbReference>
<feature type="signal peptide" evidence="1">
    <location>
        <begin position="1"/>
        <end position="16"/>
    </location>
</feature>
<dbReference type="InterPro" id="IPR001299">
    <property type="entry name" value="Ependymin"/>
</dbReference>
<protein>
    <submittedName>
        <fullName evidence="2">EPDR1-like protein</fullName>
    </submittedName>
</protein>
<evidence type="ECO:0000313" key="2">
    <source>
        <dbReference type="EMBL" id="WAR18769.1"/>
    </source>
</evidence>